<gene>
    <name evidence="2" type="ORF">V6N11_047587</name>
</gene>
<protein>
    <submittedName>
        <fullName evidence="2">Uncharacterized protein</fullName>
    </submittedName>
</protein>
<name>A0ABR2NKX9_9ROSI</name>
<keyword evidence="3" id="KW-1185">Reference proteome</keyword>
<feature type="transmembrane region" description="Helical" evidence="1">
    <location>
        <begin position="138"/>
        <end position="160"/>
    </location>
</feature>
<keyword evidence="1" id="KW-1133">Transmembrane helix</keyword>
<evidence type="ECO:0000256" key="1">
    <source>
        <dbReference type="SAM" id="Phobius"/>
    </source>
</evidence>
<keyword evidence="1" id="KW-0812">Transmembrane</keyword>
<proteinExistence type="predicted"/>
<reference evidence="2 3" key="1">
    <citation type="journal article" date="2024" name="G3 (Bethesda)">
        <title>Genome assembly of Hibiscus sabdariffa L. provides insights into metabolisms of medicinal natural products.</title>
        <authorList>
            <person name="Kim T."/>
        </authorList>
    </citation>
    <scope>NUCLEOTIDE SEQUENCE [LARGE SCALE GENOMIC DNA]</scope>
    <source>
        <strain evidence="2">TK-2024</strain>
        <tissue evidence="2">Old leaves</tissue>
    </source>
</reference>
<accession>A0ABR2NKX9</accession>
<sequence>MTIKVVLCDNSNDWWEDPRSCVLRMTCNISVRHDLGTGNFKFIVVGMVKDGRVGCGRVLYATSGIIRVLNWLENLCSRPWFSWPILMEIDPLLNQIGNVSFIKSGLVGGRMAYCLLLRLKLVEGSVSAMKGGERGRSCLLFCRPWVLSSILLSWIILVVMS</sequence>
<dbReference type="Proteomes" id="UP001396334">
    <property type="component" value="Unassembled WGS sequence"/>
</dbReference>
<dbReference type="EMBL" id="JBBPBN010000126">
    <property type="protein sequence ID" value="KAK8976819.1"/>
    <property type="molecule type" value="Genomic_DNA"/>
</dbReference>
<evidence type="ECO:0000313" key="3">
    <source>
        <dbReference type="Proteomes" id="UP001396334"/>
    </source>
</evidence>
<comment type="caution">
    <text evidence="2">The sequence shown here is derived from an EMBL/GenBank/DDBJ whole genome shotgun (WGS) entry which is preliminary data.</text>
</comment>
<keyword evidence="1" id="KW-0472">Membrane</keyword>
<evidence type="ECO:0000313" key="2">
    <source>
        <dbReference type="EMBL" id="KAK8976819.1"/>
    </source>
</evidence>
<organism evidence="2 3">
    <name type="scientific">Hibiscus sabdariffa</name>
    <name type="common">roselle</name>
    <dbReference type="NCBI Taxonomy" id="183260"/>
    <lineage>
        <taxon>Eukaryota</taxon>
        <taxon>Viridiplantae</taxon>
        <taxon>Streptophyta</taxon>
        <taxon>Embryophyta</taxon>
        <taxon>Tracheophyta</taxon>
        <taxon>Spermatophyta</taxon>
        <taxon>Magnoliopsida</taxon>
        <taxon>eudicotyledons</taxon>
        <taxon>Gunneridae</taxon>
        <taxon>Pentapetalae</taxon>
        <taxon>rosids</taxon>
        <taxon>malvids</taxon>
        <taxon>Malvales</taxon>
        <taxon>Malvaceae</taxon>
        <taxon>Malvoideae</taxon>
        <taxon>Hibiscus</taxon>
    </lineage>
</organism>